<feature type="domain" description="HTH marR-type" evidence="1">
    <location>
        <begin position="1"/>
        <end position="148"/>
    </location>
</feature>
<dbReference type="SMART" id="SM00347">
    <property type="entry name" value="HTH_MARR"/>
    <property type="match status" value="1"/>
</dbReference>
<dbReference type="EMBL" id="JACHVQ010000001">
    <property type="protein sequence ID" value="MBB2890373.1"/>
    <property type="molecule type" value="Genomic_DNA"/>
</dbReference>
<proteinExistence type="predicted"/>
<name>A0A839N351_9MICO</name>
<keyword evidence="2" id="KW-0238">DNA-binding</keyword>
<dbReference type="GO" id="GO:0006950">
    <property type="term" value="P:response to stress"/>
    <property type="evidence" value="ECO:0007669"/>
    <property type="project" value="TreeGrafter"/>
</dbReference>
<dbReference type="PRINTS" id="PR00598">
    <property type="entry name" value="HTHMARR"/>
</dbReference>
<dbReference type="Gene3D" id="1.10.10.10">
    <property type="entry name" value="Winged helix-like DNA-binding domain superfamily/Winged helix DNA-binding domain"/>
    <property type="match status" value="1"/>
</dbReference>
<dbReference type="Proteomes" id="UP000559182">
    <property type="component" value="Unassembled WGS sequence"/>
</dbReference>
<evidence type="ECO:0000259" key="1">
    <source>
        <dbReference type="PROSITE" id="PS50995"/>
    </source>
</evidence>
<accession>A0A839N351</accession>
<dbReference type="RefSeq" id="WP_183318418.1">
    <property type="nucleotide sequence ID" value="NZ_JACHVQ010000001.1"/>
</dbReference>
<dbReference type="InterPro" id="IPR036388">
    <property type="entry name" value="WH-like_DNA-bd_sf"/>
</dbReference>
<sequence>MVDNIDNPVDDQVPGWHLALLLLAGFRDLVDETHRDLAQRGHAGSRPAHGFALQAIGSGSTNAELAAALGVSKQAAAKTIASLEREGYVERTADSGDARRVLVQPTARGAEFLRLSAAAFEQATARWRARIGDDGVHNLGIALRELDLPTTRFDLAAWSG</sequence>
<keyword evidence="3" id="KW-1185">Reference proteome</keyword>
<dbReference type="InterPro" id="IPR000835">
    <property type="entry name" value="HTH_MarR-typ"/>
</dbReference>
<reference evidence="2 3" key="1">
    <citation type="submission" date="2020-08" db="EMBL/GenBank/DDBJ databases">
        <title>Sequencing the genomes of 1000 actinobacteria strains.</title>
        <authorList>
            <person name="Klenk H.-P."/>
        </authorList>
    </citation>
    <scope>NUCLEOTIDE SEQUENCE [LARGE SCALE GENOMIC DNA]</scope>
    <source>
        <strain evidence="2 3">DSM 105369</strain>
    </source>
</reference>
<dbReference type="InterPro" id="IPR036390">
    <property type="entry name" value="WH_DNA-bd_sf"/>
</dbReference>
<dbReference type="InterPro" id="IPR039422">
    <property type="entry name" value="MarR/SlyA-like"/>
</dbReference>
<evidence type="ECO:0000313" key="3">
    <source>
        <dbReference type="Proteomes" id="UP000559182"/>
    </source>
</evidence>
<dbReference type="GO" id="GO:0003700">
    <property type="term" value="F:DNA-binding transcription factor activity"/>
    <property type="evidence" value="ECO:0007669"/>
    <property type="project" value="InterPro"/>
</dbReference>
<gene>
    <name evidence="2" type="ORF">FHU39_000357</name>
</gene>
<dbReference type="SUPFAM" id="SSF46785">
    <property type="entry name" value="Winged helix' DNA-binding domain"/>
    <property type="match status" value="1"/>
</dbReference>
<dbReference type="PANTHER" id="PTHR33164:SF99">
    <property type="entry name" value="MARR FAMILY REGULATORY PROTEIN"/>
    <property type="match status" value="1"/>
</dbReference>
<evidence type="ECO:0000313" key="2">
    <source>
        <dbReference type="EMBL" id="MBB2890373.1"/>
    </source>
</evidence>
<organism evidence="2 3">
    <name type="scientific">Flexivirga oryzae</name>
    <dbReference type="NCBI Taxonomy" id="1794944"/>
    <lineage>
        <taxon>Bacteria</taxon>
        <taxon>Bacillati</taxon>
        <taxon>Actinomycetota</taxon>
        <taxon>Actinomycetes</taxon>
        <taxon>Micrococcales</taxon>
        <taxon>Dermacoccaceae</taxon>
        <taxon>Flexivirga</taxon>
    </lineage>
</organism>
<dbReference type="PANTHER" id="PTHR33164">
    <property type="entry name" value="TRANSCRIPTIONAL REGULATOR, MARR FAMILY"/>
    <property type="match status" value="1"/>
</dbReference>
<dbReference type="Pfam" id="PF12802">
    <property type="entry name" value="MarR_2"/>
    <property type="match status" value="1"/>
</dbReference>
<protein>
    <submittedName>
        <fullName evidence="2">DNA-binding MarR family transcriptional regulator</fullName>
    </submittedName>
</protein>
<dbReference type="AlphaFoldDB" id="A0A839N351"/>
<dbReference type="PROSITE" id="PS50995">
    <property type="entry name" value="HTH_MARR_2"/>
    <property type="match status" value="1"/>
</dbReference>
<dbReference type="GO" id="GO:0003677">
    <property type="term" value="F:DNA binding"/>
    <property type="evidence" value="ECO:0007669"/>
    <property type="project" value="UniProtKB-KW"/>
</dbReference>
<comment type="caution">
    <text evidence="2">The sequence shown here is derived from an EMBL/GenBank/DDBJ whole genome shotgun (WGS) entry which is preliminary data.</text>
</comment>